<keyword evidence="2" id="KW-1185">Reference proteome</keyword>
<dbReference type="Proteomes" id="UP001486565">
    <property type="component" value="Chromosome"/>
</dbReference>
<evidence type="ECO:0000313" key="2">
    <source>
        <dbReference type="Proteomes" id="UP001486565"/>
    </source>
</evidence>
<evidence type="ECO:0000313" key="1">
    <source>
        <dbReference type="EMBL" id="WZL70671.1"/>
    </source>
</evidence>
<name>A0ABZ2Y5Q0_9FIRM</name>
<accession>A0ABZ2Y5Q0</accession>
<protein>
    <submittedName>
        <fullName evidence="1">Uncharacterized protein</fullName>
    </submittedName>
</protein>
<proteinExistence type="predicted"/>
<sequence>MKLSDQDFRYLLSLEKEFLEKNIALPKVNTYVTFNIISTNQKEEFFLDIDRRGRIEFHKTKIQNRYIREPLIRLEIDAPPHQNPDGTKTSRNHIHIYKENYGLSWAYDLSSFSKELFCDCNNFANVFTDFCKYCNIKLQSNLQGVI</sequence>
<gene>
    <name evidence="1" type="ORF">QBE51_03830</name>
</gene>
<dbReference type="InterPro" id="IPR053916">
    <property type="entry name" value="DUF6978"/>
</dbReference>
<organism evidence="1 2">
    <name type="scientific">Defluviitalea saccharophila</name>
    <dbReference type="NCBI Taxonomy" id="879970"/>
    <lineage>
        <taxon>Bacteria</taxon>
        <taxon>Bacillati</taxon>
        <taxon>Bacillota</taxon>
        <taxon>Clostridia</taxon>
        <taxon>Lachnospirales</taxon>
        <taxon>Defluviitaleaceae</taxon>
        <taxon>Defluviitalea</taxon>
    </lineage>
</organism>
<dbReference type="Pfam" id="PF22398">
    <property type="entry name" value="DUF6978"/>
    <property type="match status" value="1"/>
</dbReference>
<dbReference type="EMBL" id="CP121687">
    <property type="protein sequence ID" value="WZL70671.1"/>
    <property type="molecule type" value="Genomic_DNA"/>
</dbReference>
<reference evidence="1 2" key="1">
    <citation type="submission" date="2023-03" db="EMBL/GenBank/DDBJ databases">
        <title>Novel Species.</title>
        <authorList>
            <person name="Ma S."/>
        </authorList>
    </citation>
    <scope>NUCLEOTIDE SEQUENCE [LARGE SCALE GENOMIC DNA]</scope>
    <source>
        <strain evidence="1 2">LIND6LT2</strain>
    </source>
</reference>
<dbReference type="RefSeq" id="WP_341877632.1">
    <property type="nucleotide sequence ID" value="NZ_CP121687.1"/>
</dbReference>